<dbReference type="InterPro" id="IPR008920">
    <property type="entry name" value="TF_FadR/GntR_C"/>
</dbReference>
<dbReference type="SMART" id="SM00895">
    <property type="entry name" value="FCD"/>
    <property type="match status" value="1"/>
</dbReference>
<gene>
    <name evidence="5" type="ordered locus">HMPREF0389_01357</name>
</gene>
<dbReference type="InterPro" id="IPR036390">
    <property type="entry name" value="WH_DNA-bd_sf"/>
</dbReference>
<accession>D6GTB9</accession>
<dbReference type="SUPFAM" id="SSF46785">
    <property type="entry name" value="Winged helix' DNA-binding domain"/>
    <property type="match status" value="1"/>
</dbReference>
<dbReference type="InterPro" id="IPR011711">
    <property type="entry name" value="GntR_C"/>
</dbReference>
<proteinExistence type="predicted"/>
<dbReference type="PANTHER" id="PTHR43537:SF24">
    <property type="entry name" value="GLUCONATE OPERON TRANSCRIPTIONAL REPRESSOR"/>
    <property type="match status" value="1"/>
</dbReference>
<dbReference type="STRING" id="546269.HMPREF0389_01357"/>
<dbReference type="OrthoDB" id="389878at2"/>
<dbReference type="InterPro" id="IPR000524">
    <property type="entry name" value="Tscrpt_reg_HTH_GntR"/>
</dbReference>
<evidence type="ECO:0000256" key="2">
    <source>
        <dbReference type="ARBA" id="ARBA00023125"/>
    </source>
</evidence>
<evidence type="ECO:0000313" key="5">
    <source>
        <dbReference type="EMBL" id="EFE27726.2"/>
    </source>
</evidence>
<evidence type="ECO:0000256" key="1">
    <source>
        <dbReference type="ARBA" id="ARBA00023015"/>
    </source>
</evidence>
<dbReference type="KEGG" id="faa:HMPREF0389_01357"/>
<dbReference type="GO" id="GO:0003700">
    <property type="term" value="F:DNA-binding transcription factor activity"/>
    <property type="evidence" value="ECO:0007669"/>
    <property type="project" value="InterPro"/>
</dbReference>
<dbReference type="AlphaFoldDB" id="D6GTB9"/>
<dbReference type="Proteomes" id="UP000007468">
    <property type="component" value="Chromosome"/>
</dbReference>
<feature type="domain" description="HTH gntR-type" evidence="4">
    <location>
        <begin position="6"/>
        <end position="73"/>
    </location>
</feature>
<dbReference type="PRINTS" id="PR00035">
    <property type="entry name" value="HTHGNTR"/>
</dbReference>
<dbReference type="HOGENOM" id="CLU_017584_5_2_9"/>
<evidence type="ECO:0000313" key="6">
    <source>
        <dbReference type="Proteomes" id="UP000007468"/>
    </source>
</evidence>
<dbReference type="SMART" id="SM00345">
    <property type="entry name" value="HTH_GNTR"/>
    <property type="match status" value="1"/>
</dbReference>
<keyword evidence="1" id="KW-0805">Transcription regulation</keyword>
<dbReference type="PANTHER" id="PTHR43537">
    <property type="entry name" value="TRANSCRIPTIONAL REGULATOR, GNTR FAMILY"/>
    <property type="match status" value="1"/>
</dbReference>
<dbReference type="GO" id="GO:0003677">
    <property type="term" value="F:DNA binding"/>
    <property type="evidence" value="ECO:0007669"/>
    <property type="project" value="UniProtKB-KW"/>
</dbReference>
<dbReference type="EMBL" id="CP002390">
    <property type="protein sequence ID" value="EFE27726.2"/>
    <property type="molecule type" value="Genomic_DNA"/>
</dbReference>
<dbReference type="Gene3D" id="1.10.10.10">
    <property type="entry name" value="Winged helix-like DNA-binding domain superfamily/Winged helix DNA-binding domain"/>
    <property type="match status" value="1"/>
</dbReference>
<dbReference type="Pfam" id="PF07729">
    <property type="entry name" value="FCD"/>
    <property type="match status" value="1"/>
</dbReference>
<dbReference type="PATRIC" id="fig|546269.5.peg.999"/>
<keyword evidence="3" id="KW-0804">Transcription</keyword>
<reference evidence="6" key="1">
    <citation type="submission" date="2010-12" db="EMBL/GenBank/DDBJ databases">
        <title>The genome sequence of Filifactor alocis strain ATCC 35896.</title>
        <authorList>
            <consortium name="The Broad Institute Genome Sequencing Platform"/>
            <person name="Ward D."/>
            <person name="Earl A."/>
            <person name="Feldgarden M."/>
            <person name="Young S.K."/>
            <person name="Gargeya S."/>
            <person name="Zeng Q."/>
            <person name="Alvarado L."/>
            <person name="Berlin A."/>
            <person name="Bochicchio J."/>
            <person name="Chapman S.B."/>
            <person name="Chen Z."/>
            <person name="Freedman E."/>
            <person name="Gellesch M."/>
            <person name="Goldberg J."/>
            <person name="Griggs A."/>
            <person name="Gujja S."/>
            <person name="Heilman E."/>
            <person name="Heiman D."/>
            <person name="Howarth C."/>
            <person name="Mehta T."/>
            <person name="Neiman D."/>
            <person name="Pearson M."/>
            <person name="Roberts A."/>
            <person name="Saif S."/>
            <person name="Shea T."/>
            <person name="Shenoy N."/>
            <person name="Sisk P."/>
            <person name="Stolte C."/>
            <person name="Sykes S."/>
            <person name="White J."/>
            <person name="Yandava C."/>
            <person name="Izard J."/>
            <person name="Blanton J.M."/>
            <person name="Baranova O.V."/>
            <person name="Tanner A.C."/>
            <person name="Dewhirst F.E."/>
            <person name="Haas B."/>
            <person name="Nusbaum C."/>
            <person name="Birren B."/>
        </authorList>
    </citation>
    <scope>NUCLEOTIDE SEQUENCE [LARGE SCALE GENOMIC DNA]</scope>
    <source>
        <strain evidence="6">ATCC 35896 / D40 B5</strain>
    </source>
</reference>
<name>D6GTB9_FILAD</name>
<evidence type="ECO:0000259" key="4">
    <source>
        <dbReference type="PROSITE" id="PS50949"/>
    </source>
</evidence>
<keyword evidence="2" id="KW-0238">DNA-binding</keyword>
<dbReference type="InterPro" id="IPR036388">
    <property type="entry name" value="WH-like_DNA-bd_sf"/>
</dbReference>
<dbReference type="SUPFAM" id="SSF48008">
    <property type="entry name" value="GntR ligand-binding domain-like"/>
    <property type="match status" value="1"/>
</dbReference>
<dbReference type="Pfam" id="PF00392">
    <property type="entry name" value="GntR"/>
    <property type="match status" value="1"/>
</dbReference>
<dbReference type="Gene3D" id="1.20.120.530">
    <property type="entry name" value="GntR ligand-binding domain-like"/>
    <property type="match status" value="1"/>
</dbReference>
<protein>
    <submittedName>
        <fullName evidence="5">Transcriptional regulator, GntR family</fullName>
    </submittedName>
</protein>
<organism evidence="5 6">
    <name type="scientific">Filifactor alocis (strain ATCC 35896 / CCUG 47790 / D40 B5)</name>
    <name type="common">Fusobacterium alocis</name>
    <dbReference type="NCBI Taxonomy" id="546269"/>
    <lineage>
        <taxon>Bacteria</taxon>
        <taxon>Bacillati</taxon>
        <taxon>Bacillota</taxon>
        <taxon>Clostridia</taxon>
        <taxon>Peptostreptococcales</taxon>
        <taxon>Filifactoraceae</taxon>
        <taxon>Filifactor</taxon>
    </lineage>
</organism>
<keyword evidence="6" id="KW-1185">Reference proteome</keyword>
<evidence type="ECO:0000256" key="3">
    <source>
        <dbReference type="ARBA" id="ARBA00023163"/>
    </source>
</evidence>
<dbReference type="PROSITE" id="PS50949">
    <property type="entry name" value="HTH_GNTR"/>
    <property type="match status" value="1"/>
</dbReference>
<dbReference type="CDD" id="cd07377">
    <property type="entry name" value="WHTH_GntR"/>
    <property type="match status" value="1"/>
</dbReference>
<dbReference type="eggNOG" id="COG1802">
    <property type="taxonomic scope" value="Bacteria"/>
</dbReference>
<sequence length="218" mass="25880">MSLIYQSLKDHVYEYISNEIKNKKLNPNEKINEQAICNELNVSRTPVREALIQLSADGLLDITPRRGFRVKALSLKDAQDLYAVIATLEIMAASIAMDKLTNEDLDKMEELLQDMDYAINHYRFRDYYKLQIDFHNIYIFKTENDPLIDTIFRLKKRFIRQSYTDEKSDSVRDILLNTNQEHRLILEFFQKKNISKLKKCLKHHWNLNYAELDSLDEL</sequence>